<evidence type="ECO:0008006" key="3">
    <source>
        <dbReference type="Google" id="ProtNLM"/>
    </source>
</evidence>
<accession>A0ABS5RMS4</accession>
<proteinExistence type="predicted"/>
<evidence type="ECO:0000313" key="2">
    <source>
        <dbReference type="Proteomes" id="UP001519535"/>
    </source>
</evidence>
<evidence type="ECO:0000313" key="1">
    <source>
        <dbReference type="EMBL" id="MBS9535600.1"/>
    </source>
</evidence>
<comment type="caution">
    <text evidence="1">The sequence shown here is derived from an EMBL/GenBank/DDBJ whole genome shotgun (WGS) entry which is preliminary data.</text>
</comment>
<gene>
    <name evidence="1" type="ORF">KIH27_18600</name>
</gene>
<sequence>MKTKKPSRQQLDALAAVAEGRVEWGHEYQEMARRRGGRGAVYSFIIDGAGAYAGQHATFGRLSELGWITERIDLLPTKVLPAETRTVRGLSGDSTVELPEREAPADDGWRAKVELTDEGRTILAAAAVRGRYDLLADTVAVSAEGTLGPGEVPWA</sequence>
<dbReference type="RefSeq" id="WP_214094455.1">
    <property type="nucleotide sequence ID" value="NZ_JAHCLR010000050.1"/>
</dbReference>
<protein>
    <recommendedName>
        <fullName evidence="3">Transposase</fullName>
    </recommendedName>
</protein>
<name>A0ABS5RMS4_9MYCO</name>
<dbReference type="Proteomes" id="UP001519535">
    <property type="component" value="Unassembled WGS sequence"/>
</dbReference>
<organism evidence="1 2">
    <name type="scientific">Mycolicibacter acidiphilus</name>
    <dbReference type="NCBI Taxonomy" id="2835306"/>
    <lineage>
        <taxon>Bacteria</taxon>
        <taxon>Bacillati</taxon>
        <taxon>Actinomycetota</taxon>
        <taxon>Actinomycetes</taxon>
        <taxon>Mycobacteriales</taxon>
        <taxon>Mycobacteriaceae</taxon>
        <taxon>Mycolicibacter</taxon>
    </lineage>
</organism>
<dbReference type="EMBL" id="JAHCLR010000050">
    <property type="protein sequence ID" value="MBS9535600.1"/>
    <property type="molecule type" value="Genomic_DNA"/>
</dbReference>
<reference evidence="1 2" key="1">
    <citation type="submission" date="2021-05" db="EMBL/GenBank/DDBJ databases">
        <title>Mycobacterium acidophilum sp. nov., an extremely acid-tolerant member of the genus Mycobacterium.</title>
        <authorList>
            <person name="Xia J."/>
        </authorList>
    </citation>
    <scope>NUCLEOTIDE SEQUENCE [LARGE SCALE GENOMIC DNA]</scope>
    <source>
        <strain evidence="1 2">M1</strain>
    </source>
</reference>
<keyword evidence="2" id="KW-1185">Reference proteome</keyword>